<comment type="subcellular location">
    <subcellularLocation>
        <location evidence="1">Membrane</location>
        <topology evidence="1">Multi-pass membrane protein</topology>
    </subcellularLocation>
</comment>
<keyword evidence="4 6" id="KW-1133">Transmembrane helix</keyword>
<feature type="transmembrane region" description="Helical" evidence="6">
    <location>
        <begin position="132"/>
        <end position="154"/>
    </location>
</feature>
<gene>
    <name evidence="7" type="ORF">BH720_10565</name>
</gene>
<dbReference type="OrthoDB" id="8215804at2"/>
<keyword evidence="5 6" id="KW-0472">Membrane</keyword>
<dbReference type="STRING" id="1781255.BH720_10565"/>
<feature type="transmembrane region" description="Helical" evidence="6">
    <location>
        <begin position="273"/>
        <end position="293"/>
    </location>
</feature>
<evidence type="ECO:0000256" key="4">
    <source>
        <dbReference type="ARBA" id="ARBA00022989"/>
    </source>
</evidence>
<evidence type="ECO:0000313" key="7">
    <source>
        <dbReference type="EMBL" id="OEJ75163.1"/>
    </source>
</evidence>
<feature type="transmembrane region" description="Helical" evidence="6">
    <location>
        <begin position="41"/>
        <end position="61"/>
    </location>
</feature>
<evidence type="ECO:0008006" key="8">
    <source>
        <dbReference type="Google" id="ProtNLM"/>
    </source>
</evidence>
<feature type="transmembrane region" description="Helical" evidence="6">
    <location>
        <begin position="194"/>
        <end position="218"/>
    </location>
</feature>
<organism evidence="7">
    <name type="scientific">Desertifilum tharense IPPAS B-1220</name>
    <dbReference type="NCBI Taxonomy" id="1781255"/>
    <lineage>
        <taxon>Bacteria</taxon>
        <taxon>Bacillati</taxon>
        <taxon>Cyanobacteriota</taxon>
        <taxon>Cyanophyceae</taxon>
        <taxon>Desertifilales</taxon>
        <taxon>Desertifilaceae</taxon>
        <taxon>Desertifilum</taxon>
    </lineage>
</organism>
<protein>
    <recommendedName>
        <fullName evidence="8">Iron permease FTR1</fullName>
    </recommendedName>
</protein>
<dbReference type="Pfam" id="PF03239">
    <property type="entry name" value="FTR1"/>
    <property type="match status" value="1"/>
</dbReference>
<evidence type="ECO:0000256" key="1">
    <source>
        <dbReference type="ARBA" id="ARBA00004141"/>
    </source>
</evidence>
<dbReference type="InterPro" id="IPR004923">
    <property type="entry name" value="FTR1/Fip1/EfeU"/>
</dbReference>
<evidence type="ECO:0000256" key="5">
    <source>
        <dbReference type="ARBA" id="ARBA00023136"/>
    </source>
</evidence>
<feature type="transmembrane region" description="Helical" evidence="6">
    <location>
        <begin position="161"/>
        <end position="182"/>
    </location>
</feature>
<dbReference type="EMBL" id="MJGC01000053">
    <property type="protein sequence ID" value="OEJ75163.1"/>
    <property type="molecule type" value="Genomic_DNA"/>
</dbReference>
<comment type="similarity">
    <text evidence="2">Belongs to the oxidase-dependent Fe transporter (OFeT) (TC 9.A.10.1) family.</text>
</comment>
<dbReference type="RefSeq" id="WP_069967161.1">
    <property type="nucleotide sequence ID" value="NZ_CM124774.1"/>
</dbReference>
<keyword evidence="3 6" id="KW-0812">Transmembrane</keyword>
<comment type="caution">
    <text evidence="7">The sequence shown here is derived from an EMBL/GenBank/DDBJ whole genome shotgun (WGS) entry which is preliminary data.</text>
</comment>
<dbReference type="GO" id="GO:0015093">
    <property type="term" value="F:ferrous iron transmembrane transporter activity"/>
    <property type="evidence" value="ECO:0007669"/>
    <property type="project" value="TreeGrafter"/>
</dbReference>
<dbReference type="PANTHER" id="PTHR31632:SF2">
    <property type="entry name" value="PLASMA MEMBRANE IRON PERMEASE"/>
    <property type="match status" value="1"/>
</dbReference>
<name>A0A1E5QLD4_9CYAN</name>
<feature type="transmembrane region" description="Helical" evidence="6">
    <location>
        <begin position="82"/>
        <end position="102"/>
    </location>
</feature>
<sequence>MELTAALPTFLITLREGVEAALVVGIVLACLQKAKATHLNSWVYAGIGGGVLASTLVGILLGRGVEAIALSYPQYAPVIKPLLETGFGVIAIAMLSWMLIWMTQQARSLKAEITGSVQSALNSENGTRNAGWGIFSLIFIAVLREGFEAVSLVLAYLSQGIAAAGGAIAGLACATLIGFLLFKWGVKINIGTFFQAMGIFLLLIVGGLVLSALAHLEIALKAAIALNPQLSGWCFGHSSCLLGSLVWNGSQILSDRTFPGIVLKALFGYREKLYLGQIASYLLFLTLVGGLYFRSLMAHASSVATQQPKKAL</sequence>
<proteinExistence type="inferred from homology"/>
<dbReference type="AlphaFoldDB" id="A0A1E5QLD4"/>
<reference evidence="7" key="1">
    <citation type="submission" date="2016-09" db="EMBL/GenBank/DDBJ databases">
        <title>Draft genome of thermotolerant cyanobacterium Desertifilum sp. strain IPPAS B-1220.</title>
        <authorList>
            <person name="Sinetova M.A."/>
            <person name="Bolakhan K."/>
            <person name="Zayadan B.K."/>
            <person name="Mironov K.S."/>
            <person name="Ustinova V."/>
            <person name="Kupriyanova E.V."/>
            <person name="Sidorov R.A."/>
            <person name="Skrypnik A.N."/>
            <person name="Gogoleva N.E."/>
            <person name="Gogolev Y.V."/>
            <person name="Los D.A."/>
        </authorList>
    </citation>
    <scope>NUCLEOTIDE SEQUENCE [LARGE SCALE GENOMIC DNA]</scope>
    <source>
        <strain evidence="7">IPPAS B-1220</strain>
    </source>
</reference>
<evidence type="ECO:0000256" key="3">
    <source>
        <dbReference type="ARBA" id="ARBA00022692"/>
    </source>
</evidence>
<dbReference type="PANTHER" id="PTHR31632">
    <property type="entry name" value="IRON TRANSPORTER FTH1"/>
    <property type="match status" value="1"/>
</dbReference>
<evidence type="ECO:0000256" key="2">
    <source>
        <dbReference type="ARBA" id="ARBA00008333"/>
    </source>
</evidence>
<evidence type="ECO:0000256" key="6">
    <source>
        <dbReference type="SAM" id="Phobius"/>
    </source>
</evidence>
<accession>A0A1E5QLD4</accession>
<dbReference type="GO" id="GO:0033573">
    <property type="term" value="C:high-affinity iron permease complex"/>
    <property type="evidence" value="ECO:0007669"/>
    <property type="project" value="InterPro"/>
</dbReference>